<dbReference type="InterPro" id="IPR050678">
    <property type="entry name" value="DNA_Partitioning_ATPase"/>
</dbReference>
<dbReference type="PANTHER" id="PTHR13696:SF99">
    <property type="entry name" value="COBYRINIC ACID AC-DIAMIDE SYNTHASE"/>
    <property type="match status" value="1"/>
</dbReference>
<dbReference type="Proteomes" id="UP000242418">
    <property type="component" value="Unassembled WGS sequence"/>
</dbReference>
<gene>
    <name evidence="2" type="ORF">SAMN05216370_0135</name>
</gene>
<dbReference type="InterPro" id="IPR027417">
    <property type="entry name" value="P-loop_NTPase"/>
</dbReference>
<proteinExistence type="predicted"/>
<keyword evidence="3" id="KW-1185">Reference proteome</keyword>
<evidence type="ECO:0000313" key="2">
    <source>
        <dbReference type="EMBL" id="SCW90338.1"/>
    </source>
</evidence>
<reference evidence="2 3" key="1">
    <citation type="submission" date="2016-10" db="EMBL/GenBank/DDBJ databases">
        <authorList>
            <person name="Varghese N."/>
            <person name="Submissions S."/>
        </authorList>
    </citation>
    <scope>NUCLEOTIDE SEQUENCE [LARGE SCALE GENOMIC DNA]</scope>
    <source>
        <strain evidence="2 3">DSM 17833</strain>
    </source>
</reference>
<name>A0AB37ZDL2_9PSED</name>
<comment type="caution">
    <text evidence="2">The sequence shown here is derived from an EMBL/GenBank/DDBJ whole genome shotgun (WGS) entry which is preliminary data.</text>
</comment>
<dbReference type="InterPro" id="IPR025669">
    <property type="entry name" value="AAA_dom"/>
</dbReference>
<dbReference type="Pfam" id="PF13614">
    <property type="entry name" value="AAA_31"/>
    <property type="match status" value="1"/>
</dbReference>
<feature type="domain" description="AAA" evidence="1">
    <location>
        <begin position="1"/>
        <end position="176"/>
    </location>
</feature>
<dbReference type="CDD" id="cd02042">
    <property type="entry name" value="ParAB_family"/>
    <property type="match status" value="1"/>
</dbReference>
<accession>A0AB37ZDL2</accession>
<dbReference type="SUPFAM" id="SSF52540">
    <property type="entry name" value="P-loop containing nucleoside triphosphate hydrolases"/>
    <property type="match status" value="1"/>
</dbReference>
<evidence type="ECO:0000259" key="1">
    <source>
        <dbReference type="Pfam" id="PF13614"/>
    </source>
</evidence>
<protein>
    <submittedName>
        <fullName evidence="2">Chromosome partitioning protein</fullName>
    </submittedName>
</protein>
<sequence>MKKLVVVNQKGGVGKSTVCANLAYAGVDANLRILLVDLDPQGSLSASFPATGQHEGEASTSSMLFAPDAVITPEILGPGLAIIRKDANLSRLSGDNQEGIKRPGRNLRALADGYDLCIIDTPGVLGENPPMTIAGLIAADAVVCPFSVGLYEAEPLANLWNWLRAVTQNGFNPRLKVLGLLPSKVNTASGEEMDALNNLREQFGNHILPFTLGDRAAVKQSIARHKPVWRGVRGSGHKRAAEEWKAATQHILSSLGVLK</sequence>
<organism evidence="2 3">
    <name type="scientific">Pseudomonas peli</name>
    <dbReference type="NCBI Taxonomy" id="592361"/>
    <lineage>
        <taxon>Bacteria</taxon>
        <taxon>Pseudomonadati</taxon>
        <taxon>Pseudomonadota</taxon>
        <taxon>Gammaproteobacteria</taxon>
        <taxon>Pseudomonadales</taxon>
        <taxon>Pseudomonadaceae</taxon>
        <taxon>Pseudomonas</taxon>
    </lineage>
</organism>
<dbReference type="RefSeq" id="WP_090256292.1">
    <property type="nucleotide sequence ID" value="NZ_FMTL01000014.1"/>
</dbReference>
<dbReference type="Gene3D" id="3.40.50.300">
    <property type="entry name" value="P-loop containing nucleotide triphosphate hydrolases"/>
    <property type="match status" value="1"/>
</dbReference>
<dbReference type="EMBL" id="FMTL01000014">
    <property type="protein sequence ID" value="SCW90338.1"/>
    <property type="molecule type" value="Genomic_DNA"/>
</dbReference>
<dbReference type="AlphaFoldDB" id="A0AB37ZDL2"/>
<evidence type="ECO:0000313" key="3">
    <source>
        <dbReference type="Proteomes" id="UP000242418"/>
    </source>
</evidence>
<dbReference type="PANTHER" id="PTHR13696">
    <property type="entry name" value="P-LOOP CONTAINING NUCLEOSIDE TRIPHOSPHATE HYDROLASE"/>
    <property type="match status" value="1"/>
</dbReference>